<evidence type="ECO:0000313" key="14">
    <source>
        <dbReference type="Proteomes" id="UP001302367"/>
    </source>
</evidence>
<dbReference type="Gene3D" id="3.40.50.1580">
    <property type="entry name" value="Nucleoside phosphorylase domain"/>
    <property type="match status" value="1"/>
</dbReference>
<evidence type="ECO:0000256" key="2">
    <source>
        <dbReference type="ARBA" id="ARBA00005058"/>
    </source>
</evidence>
<sequence>MEILHHVASLYHSVSHIKHTLGTAHDEMSSSAFHRATETVEFLRLKLPEQLARPRVAIVCGSGLGGLAKTVNPGTTEVWEYKDVPNFPLSTVPGHEGKLVFGTMGPQGNEIPVVLLVGRAHFYEGHSMEDASFATRVCKVLGVETIILTNAAGGLNPEYSVGDLVLLNDHLNLAGLVGFHPLRGANEEEFGVRFPPLSDAYDIHLRQLAHRSWNDLRQESPSQRRMHEGVYAFVAGPTYETRAECRMLRNLGADVVGMSTVPEIVTARHSGLRVLAFSLVTNKSVLEPTVRADHPELQGLSREELDRHLGQGAANHEEVLEAGREAALDMQNLVLRIVTQL</sequence>
<dbReference type="SUPFAM" id="SSF53167">
    <property type="entry name" value="Purine and uridine phosphorylases"/>
    <property type="match status" value="1"/>
</dbReference>
<evidence type="ECO:0000259" key="10">
    <source>
        <dbReference type="Pfam" id="PF01048"/>
    </source>
</evidence>
<evidence type="ECO:0000313" key="11">
    <source>
        <dbReference type="EMBL" id="PIA92207.1"/>
    </source>
</evidence>
<name>A0A2G5HI18_CERBT</name>
<dbReference type="InterPro" id="IPR035994">
    <property type="entry name" value="Nucleoside_phosphorylase_sf"/>
</dbReference>
<dbReference type="InterPro" id="IPR000845">
    <property type="entry name" value="Nucleoside_phosphorylase_d"/>
</dbReference>
<dbReference type="PANTHER" id="PTHR11904:SF9">
    <property type="entry name" value="PURINE NUCLEOSIDE PHOSPHORYLASE-RELATED"/>
    <property type="match status" value="1"/>
</dbReference>
<dbReference type="EMBL" id="LKMD01000106">
    <property type="protein sequence ID" value="PIA92207.1"/>
    <property type="molecule type" value="Genomic_DNA"/>
</dbReference>
<evidence type="ECO:0000256" key="4">
    <source>
        <dbReference type="ARBA" id="ARBA00011886"/>
    </source>
</evidence>
<dbReference type="GO" id="GO:0004731">
    <property type="term" value="F:purine-nucleoside phosphorylase activity"/>
    <property type="evidence" value="ECO:0007669"/>
    <property type="project" value="UniProtKB-EC"/>
</dbReference>
<keyword evidence="6" id="KW-0808">Transferase</keyword>
<accession>A0A2G5HI18</accession>
<comment type="similarity">
    <text evidence="3">Belongs to the PNP/MTAP phosphorylase family.</text>
</comment>
<comment type="function">
    <text evidence="9">The purine nucleoside phosphorylases catalyze the phosphorolytic breakdown of the N-glycosidic bond in the beta-(deoxy)ribonucleoside molecules, with the formation of the corresponding free purine bases and pentose-1-phosphate. Cleaves guanosine and inosine.</text>
</comment>
<dbReference type="InterPro" id="IPR011268">
    <property type="entry name" value="Purine_phosphorylase"/>
</dbReference>
<dbReference type="OrthoDB" id="10261782at2759"/>
<dbReference type="EC" id="2.4.2.1" evidence="4"/>
<dbReference type="Proteomes" id="UP001302367">
    <property type="component" value="Chromosome 7"/>
</dbReference>
<dbReference type="FunFam" id="3.40.50.1580:FF:000004">
    <property type="entry name" value="Purine nucleoside phosphorylase"/>
    <property type="match status" value="1"/>
</dbReference>
<evidence type="ECO:0000256" key="7">
    <source>
        <dbReference type="ARBA" id="ARBA00031036"/>
    </source>
</evidence>
<dbReference type="AlphaFoldDB" id="A0A2G5HI18"/>
<dbReference type="Pfam" id="PF01048">
    <property type="entry name" value="PNP_UDP_1"/>
    <property type="match status" value="1"/>
</dbReference>
<dbReference type="CDD" id="cd09009">
    <property type="entry name" value="PNP-EcPNPII_like"/>
    <property type="match status" value="1"/>
</dbReference>
<comment type="catalytic activity">
    <reaction evidence="1">
        <text>a purine D-ribonucleoside + phosphate = a purine nucleobase + alpha-D-ribose 1-phosphate</text>
        <dbReference type="Rhea" id="RHEA:19805"/>
        <dbReference type="ChEBI" id="CHEBI:26386"/>
        <dbReference type="ChEBI" id="CHEBI:43474"/>
        <dbReference type="ChEBI" id="CHEBI:57720"/>
        <dbReference type="ChEBI" id="CHEBI:142355"/>
        <dbReference type="EC" id="2.4.2.1"/>
    </reaction>
</comment>
<evidence type="ECO:0000256" key="3">
    <source>
        <dbReference type="ARBA" id="ARBA00006751"/>
    </source>
</evidence>
<evidence type="ECO:0000256" key="8">
    <source>
        <dbReference type="ARBA" id="ARBA00033072"/>
    </source>
</evidence>
<dbReference type="GO" id="GO:0009116">
    <property type="term" value="P:nucleoside metabolic process"/>
    <property type="evidence" value="ECO:0007669"/>
    <property type="project" value="InterPro"/>
</dbReference>
<dbReference type="PANTHER" id="PTHR11904">
    <property type="entry name" value="METHYLTHIOADENOSINE/PURINE NUCLEOSIDE PHOSPHORYLASE"/>
    <property type="match status" value="1"/>
</dbReference>
<dbReference type="UniPathway" id="UPA00606"/>
<keyword evidence="14" id="KW-1185">Reference proteome</keyword>
<evidence type="ECO:0000256" key="6">
    <source>
        <dbReference type="ARBA" id="ARBA00022679"/>
    </source>
</evidence>
<evidence type="ECO:0000256" key="9">
    <source>
        <dbReference type="ARBA" id="ARBA00058131"/>
    </source>
</evidence>
<feature type="domain" description="Nucleoside phosphorylase" evidence="10">
    <location>
        <begin position="55"/>
        <end position="338"/>
    </location>
</feature>
<evidence type="ECO:0000256" key="1">
    <source>
        <dbReference type="ARBA" id="ARBA00000755"/>
    </source>
</evidence>
<reference evidence="11 13" key="1">
    <citation type="submission" date="2015-10" db="EMBL/GenBank/DDBJ databases">
        <title>The cercosporin biosynthetic gene cluster was horizontally transferred to several fungal lineages and shown to be expanded in Cercospora beticola based on microsynteny with recipient genomes.</title>
        <authorList>
            <person name="De Jonge R."/>
            <person name="Ebert M.K."/>
            <person name="Suttle J.C."/>
            <person name="Jurick Ii W.M."/>
            <person name="Secor G.A."/>
            <person name="Thomma B.P."/>
            <person name="Van De Peer Y."/>
            <person name="Bolton M.D."/>
        </authorList>
    </citation>
    <scope>NUCLEOTIDE SEQUENCE [LARGE SCALE GENOMIC DNA]</scope>
    <source>
        <strain evidence="11 13">09-40</strain>
    </source>
</reference>
<dbReference type="Proteomes" id="UP000230605">
    <property type="component" value="Chromosome 7"/>
</dbReference>
<evidence type="ECO:0000256" key="5">
    <source>
        <dbReference type="ARBA" id="ARBA00022676"/>
    </source>
</evidence>
<gene>
    <name evidence="11" type="ORF">CB0940_09167</name>
    <name evidence="12" type="ORF">RHO25_011201</name>
</gene>
<reference evidence="12 14" key="2">
    <citation type="submission" date="2023-09" db="EMBL/GenBank/DDBJ databases">
        <title>Complete-Gapless Cercospora beticola genome.</title>
        <authorList>
            <person name="Wyatt N.A."/>
            <person name="Spanner R.E."/>
            <person name="Bolton M.D."/>
        </authorList>
    </citation>
    <scope>NUCLEOTIDE SEQUENCE [LARGE SCALE GENOMIC DNA]</scope>
    <source>
        <strain evidence="12">Cb09-40</strain>
    </source>
</reference>
<protein>
    <recommendedName>
        <fullName evidence="4">purine-nucleoside phosphorylase</fullName>
        <ecNumber evidence="4">2.4.2.1</ecNumber>
    </recommendedName>
    <alternativeName>
        <fullName evidence="8">Inosine phosphorylase</fullName>
    </alternativeName>
    <alternativeName>
        <fullName evidence="7">Inosine-guanosine phosphorylase</fullName>
    </alternativeName>
</protein>
<dbReference type="NCBIfam" id="TIGR01697">
    <property type="entry name" value="PNPH-PUNA-XAPA"/>
    <property type="match status" value="1"/>
</dbReference>
<evidence type="ECO:0000313" key="12">
    <source>
        <dbReference type="EMBL" id="WPB06544.1"/>
    </source>
</evidence>
<dbReference type="EMBL" id="CP134190">
    <property type="protein sequence ID" value="WPB06544.1"/>
    <property type="molecule type" value="Genomic_DNA"/>
</dbReference>
<evidence type="ECO:0000313" key="13">
    <source>
        <dbReference type="Proteomes" id="UP000230605"/>
    </source>
</evidence>
<dbReference type="NCBIfam" id="NF006054">
    <property type="entry name" value="PRK08202.1"/>
    <property type="match status" value="1"/>
</dbReference>
<proteinExistence type="inferred from homology"/>
<keyword evidence="5" id="KW-0328">Glycosyltransferase</keyword>
<dbReference type="GO" id="GO:0005737">
    <property type="term" value="C:cytoplasm"/>
    <property type="evidence" value="ECO:0007669"/>
    <property type="project" value="TreeGrafter"/>
</dbReference>
<organism evidence="11 13">
    <name type="scientific">Cercospora beticola</name>
    <name type="common">Sugarbeet leaf spot fungus</name>
    <dbReference type="NCBI Taxonomy" id="122368"/>
    <lineage>
        <taxon>Eukaryota</taxon>
        <taxon>Fungi</taxon>
        <taxon>Dikarya</taxon>
        <taxon>Ascomycota</taxon>
        <taxon>Pezizomycotina</taxon>
        <taxon>Dothideomycetes</taxon>
        <taxon>Dothideomycetidae</taxon>
        <taxon>Mycosphaerellales</taxon>
        <taxon>Mycosphaerellaceae</taxon>
        <taxon>Cercospora</taxon>
    </lineage>
</organism>
<comment type="pathway">
    <text evidence="2">Purine metabolism; purine nucleoside salvage.</text>
</comment>